<protein>
    <recommendedName>
        <fullName evidence="6">FAD-binding domain-containing protein</fullName>
    </recommendedName>
</protein>
<evidence type="ECO:0000313" key="8">
    <source>
        <dbReference type="Proteomes" id="UP000799438"/>
    </source>
</evidence>
<feature type="transmembrane region" description="Helical" evidence="5">
    <location>
        <begin position="6"/>
        <end position="24"/>
    </location>
</feature>
<dbReference type="RefSeq" id="XP_033397298.1">
    <property type="nucleotide sequence ID" value="XM_033539024.1"/>
</dbReference>
<dbReference type="PANTHER" id="PTHR47356:SF2">
    <property type="entry name" value="FAD-BINDING DOMAIN-CONTAINING PROTEIN-RELATED"/>
    <property type="match status" value="1"/>
</dbReference>
<evidence type="ECO:0000256" key="2">
    <source>
        <dbReference type="ARBA" id="ARBA00022630"/>
    </source>
</evidence>
<dbReference type="InterPro" id="IPR002938">
    <property type="entry name" value="FAD-bd"/>
</dbReference>
<dbReference type="PANTHER" id="PTHR47356">
    <property type="entry name" value="FAD-DEPENDENT MONOOXYGENASE ASQG-RELATED"/>
    <property type="match status" value="1"/>
</dbReference>
<accession>A0A6A6BC18</accession>
<keyword evidence="2" id="KW-0285">Flavoprotein</keyword>
<dbReference type="Pfam" id="PF01494">
    <property type="entry name" value="FAD_binding_3"/>
    <property type="match status" value="2"/>
</dbReference>
<dbReference type="GO" id="GO:0004497">
    <property type="term" value="F:monooxygenase activity"/>
    <property type="evidence" value="ECO:0007669"/>
    <property type="project" value="InterPro"/>
</dbReference>
<dbReference type="Gene3D" id="3.50.50.60">
    <property type="entry name" value="FAD/NAD(P)-binding domain"/>
    <property type="match status" value="1"/>
</dbReference>
<dbReference type="OrthoDB" id="10029326at2759"/>
<dbReference type="SUPFAM" id="SSF51905">
    <property type="entry name" value="FAD/NAD(P)-binding domain"/>
    <property type="match status" value="1"/>
</dbReference>
<dbReference type="Proteomes" id="UP000799438">
    <property type="component" value="Unassembled WGS sequence"/>
</dbReference>
<keyword evidence="4" id="KW-0560">Oxidoreductase</keyword>
<proteinExistence type="inferred from homology"/>
<keyword evidence="3" id="KW-0274">FAD</keyword>
<evidence type="ECO:0000256" key="4">
    <source>
        <dbReference type="ARBA" id="ARBA00023002"/>
    </source>
</evidence>
<dbReference type="AlphaFoldDB" id="A0A6A6BC18"/>
<gene>
    <name evidence="7" type="ORF">K452DRAFT_271195</name>
</gene>
<reference evidence="7" key="1">
    <citation type="journal article" date="2020" name="Stud. Mycol.">
        <title>101 Dothideomycetes genomes: a test case for predicting lifestyles and emergence of pathogens.</title>
        <authorList>
            <person name="Haridas S."/>
            <person name="Albert R."/>
            <person name="Binder M."/>
            <person name="Bloem J."/>
            <person name="Labutti K."/>
            <person name="Salamov A."/>
            <person name="Andreopoulos B."/>
            <person name="Baker S."/>
            <person name="Barry K."/>
            <person name="Bills G."/>
            <person name="Bluhm B."/>
            <person name="Cannon C."/>
            <person name="Castanera R."/>
            <person name="Culley D."/>
            <person name="Daum C."/>
            <person name="Ezra D."/>
            <person name="Gonzalez J."/>
            <person name="Henrissat B."/>
            <person name="Kuo A."/>
            <person name="Liang C."/>
            <person name="Lipzen A."/>
            <person name="Lutzoni F."/>
            <person name="Magnuson J."/>
            <person name="Mondo S."/>
            <person name="Nolan M."/>
            <person name="Ohm R."/>
            <person name="Pangilinan J."/>
            <person name="Park H.-J."/>
            <person name="Ramirez L."/>
            <person name="Alfaro M."/>
            <person name="Sun H."/>
            <person name="Tritt A."/>
            <person name="Yoshinaga Y."/>
            <person name="Zwiers L.-H."/>
            <person name="Turgeon B."/>
            <person name="Goodwin S."/>
            <person name="Spatafora J."/>
            <person name="Crous P."/>
            <person name="Grigoriev I."/>
        </authorList>
    </citation>
    <scope>NUCLEOTIDE SEQUENCE</scope>
    <source>
        <strain evidence="7">CBS 121167</strain>
    </source>
</reference>
<evidence type="ECO:0000256" key="1">
    <source>
        <dbReference type="ARBA" id="ARBA00007992"/>
    </source>
</evidence>
<name>A0A6A6BC18_9PEZI</name>
<dbReference type="InterPro" id="IPR050562">
    <property type="entry name" value="FAD_mOase_fung"/>
</dbReference>
<sequence length="520" mass="56835">MAAHDFKILIAGGSVAGLVLAIMLEKLGIDFLVLEGHSKIAPQVGASIGWFPNASRILDQLGCYDDLRAKITIPMGDMLLRTPEGGVLCHVNKLSEHFILRHGYDPVFVDRQMALEIFYNHINAKSKVLLHKQVVKVNTLEKGIEVATQDDSIYSGDMLVGANGVHSAVRQEMWRLGNELSPGYFAKSPADDIKCDYLCVFGISGPTESYITAANYNALGHGRSHVVIGGPEGRIYWFLFIKCDRTLHGLGKEIPRVFSKEEENALVEKFKDDPITNLVKFGDLYKNKIASVLTALLEFVQEKWHYDRIFILGDAVHKFNPISGQGGANAIETAAVLVTQLMTTLTQHPTPTTADLSAAFQTTQSLRLARVQDLVRAAHAEQSLSALETPLLKLMARLYVPLLGVEGALGKFSDAFVGGASLPMLLVPKRPRFEPYLDELPARPLQWKEVSASVAGVVFARLVVVARTEMGGVERGLLAGLGNLSTDATEVYRHTALLPSILIWTIEAYRAANVAGPISL</sequence>
<evidence type="ECO:0000313" key="7">
    <source>
        <dbReference type="EMBL" id="KAF2141586.1"/>
    </source>
</evidence>
<organism evidence="7 8">
    <name type="scientific">Aplosporella prunicola CBS 121167</name>
    <dbReference type="NCBI Taxonomy" id="1176127"/>
    <lineage>
        <taxon>Eukaryota</taxon>
        <taxon>Fungi</taxon>
        <taxon>Dikarya</taxon>
        <taxon>Ascomycota</taxon>
        <taxon>Pezizomycotina</taxon>
        <taxon>Dothideomycetes</taxon>
        <taxon>Dothideomycetes incertae sedis</taxon>
        <taxon>Botryosphaeriales</taxon>
        <taxon>Aplosporellaceae</taxon>
        <taxon>Aplosporella</taxon>
    </lineage>
</organism>
<evidence type="ECO:0000256" key="5">
    <source>
        <dbReference type="SAM" id="Phobius"/>
    </source>
</evidence>
<dbReference type="GeneID" id="54296520"/>
<feature type="domain" description="FAD-binding" evidence="6">
    <location>
        <begin position="6"/>
        <end position="172"/>
    </location>
</feature>
<keyword evidence="5" id="KW-1133">Transmembrane helix</keyword>
<comment type="similarity">
    <text evidence="1">Belongs to the paxM FAD-dependent monooxygenase family.</text>
</comment>
<feature type="domain" description="FAD-binding" evidence="6">
    <location>
        <begin position="298"/>
        <end position="348"/>
    </location>
</feature>
<evidence type="ECO:0000256" key="3">
    <source>
        <dbReference type="ARBA" id="ARBA00022827"/>
    </source>
</evidence>
<dbReference type="EMBL" id="ML995486">
    <property type="protein sequence ID" value="KAF2141586.1"/>
    <property type="molecule type" value="Genomic_DNA"/>
</dbReference>
<evidence type="ECO:0000259" key="6">
    <source>
        <dbReference type="Pfam" id="PF01494"/>
    </source>
</evidence>
<keyword evidence="5" id="KW-0472">Membrane</keyword>
<keyword evidence="5" id="KW-0812">Transmembrane</keyword>
<dbReference type="InterPro" id="IPR036188">
    <property type="entry name" value="FAD/NAD-bd_sf"/>
</dbReference>
<keyword evidence="8" id="KW-1185">Reference proteome</keyword>
<dbReference type="PRINTS" id="PR00420">
    <property type="entry name" value="RNGMNOXGNASE"/>
</dbReference>
<dbReference type="GO" id="GO:0071949">
    <property type="term" value="F:FAD binding"/>
    <property type="evidence" value="ECO:0007669"/>
    <property type="project" value="InterPro"/>
</dbReference>